<evidence type="ECO:0000256" key="8">
    <source>
        <dbReference type="ARBA" id="ARBA00022723"/>
    </source>
</evidence>
<dbReference type="SUPFAM" id="SSF47323">
    <property type="entry name" value="Anticodon-binding domain of a subclass of class I aminoacyl-tRNA synthetases"/>
    <property type="match status" value="1"/>
</dbReference>
<keyword evidence="11" id="KW-0067">ATP-binding</keyword>
<evidence type="ECO:0000256" key="4">
    <source>
        <dbReference type="ARBA" id="ARBA00012832"/>
    </source>
</evidence>
<dbReference type="Pfam" id="PF09190">
    <property type="entry name" value="DALR_2"/>
    <property type="match status" value="1"/>
</dbReference>
<evidence type="ECO:0000256" key="1">
    <source>
        <dbReference type="ARBA" id="ARBA00001947"/>
    </source>
</evidence>
<evidence type="ECO:0000256" key="6">
    <source>
        <dbReference type="ARBA" id="ARBA00022490"/>
    </source>
</evidence>
<proteinExistence type="inferred from homology"/>
<evidence type="ECO:0000256" key="9">
    <source>
        <dbReference type="ARBA" id="ARBA00022741"/>
    </source>
</evidence>
<evidence type="ECO:0000256" key="2">
    <source>
        <dbReference type="ARBA" id="ARBA00004496"/>
    </source>
</evidence>
<keyword evidence="13" id="KW-0030">Aminoacyl-tRNA synthetase</keyword>
<evidence type="ECO:0000313" key="17">
    <source>
        <dbReference type="EMBL" id="OIQ93832.1"/>
    </source>
</evidence>
<keyword evidence="6" id="KW-0963">Cytoplasm</keyword>
<keyword evidence="7 17" id="KW-0436">Ligase</keyword>
<dbReference type="SMART" id="SM00840">
    <property type="entry name" value="DALR_2"/>
    <property type="match status" value="1"/>
</dbReference>
<name>A0A1J5RCL6_9ZZZZ</name>
<dbReference type="GO" id="GO:0005829">
    <property type="term" value="C:cytosol"/>
    <property type="evidence" value="ECO:0007669"/>
    <property type="project" value="TreeGrafter"/>
</dbReference>
<dbReference type="EMBL" id="MLJW01000199">
    <property type="protein sequence ID" value="OIQ93832.1"/>
    <property type="molecule type" value="Genomic_DNA"/>
</dbReference>
<dbReference type="PANTHER" id="PTHR10890:SF3">
    <property type="entry name" value="CYSTEINE--TRNA LIGASE, CYTOPLASMIC"/>
    <property type="match status" value="1"/>
</dbReference>
<evidence type="ECO:0000256" key="10">
    <source>
        <dbReference type="ARBA" id="ARBA00022833"/>
    </source>
</evidence>
<keyword evidence="8" id="KW-0479">Metal-binding</keyword>
<dbReference type="SUPFAM" id="SSF52374">
    <property type="entry name" value="Nucleotidylyl transferase"/>
    <property type="match status" value="1"/>
</dbReference>
<dbReference type="CDD" id="cd00672">
    <property type="entry name" value="CysRS_core"/>
    <property type="match status" value="1"/>
</dbReference>
<comment type="catalytic activity">
    <reaction evidence="15">
        <text>tRNA(Cys) + L-cysteine + ATP = L-cysteinyl-tRNA(Cys) + AMP + diphosphate</text>
        <dbReference type="Rhea" id="RHEA:17773"/>
        <dbReference type="Rhea" id="RHEA-COMP:9661"/>
        <dbReference type="Rhea" id="RHEA-COMP:9679"/>
        <dbReference type="ChEBI" id="CHEBI:30616"/>
        <dbReference type="ChEBI" id="CHEBI:33019"/>
        <dbReference type="ChEBI" id="CHEBI:35235"/>
        <dbReference type="ChEBI" id="CHEBI:78442"/>
        <dbReference type="ChEBI" id="CHEBI:78517"/>
        <dbReference type="ChEBI" id="CHEBI:456215"/>
        <dbReference type="EC" id="6.1.1.16"/>
    </reaction>
</comment>
<keyword evidence="10" id="KW-0862">Zinc</keyword>
<protein>
    <recommendedName>
        <fullName evidence="5">Cysteine--tRNA ligase</fullName>
        <ecNumber evidence="4">6.1.1.16</ecNumber>
    </recommendedName>
    <alternativeName>
        <fullName evidence="14">Cysteinyl-tRNA synthetase</fullName>
    </alternativeName>
</protein>
<dbReference type="GO" id="GO:0004817">
    <property type="term" value="F:cysteine-tRNA ligase activity"/>
    <property type="evidence" value="ECO:0007669"/>
    <property type="project" value="UniProtKB-EC"/>
</dbReference>
<dbReference type="PANTHER" id="PTHR10890">
    <property type="entry name" value="CYSTEINYL-TRNA SYNTHETASE"/>
    <property type="match status" value="1"/>
</dbReference>
<dbReference type="GO" id="GO:0006423">
    <property type="term" value="P:cysteinyl-tRNA aminoacylation"/>
    <property type="evidence" value="ECO:0007669"/>
    <property type="project" value="InterPro"/>
</dbReference>
<dbReference type="Pfam" id="PF23493">
    <property type="entry name" value="CysS_C"/>
    <property type="match status" value="1"/>
</dbReference>
<gene>
    <name evidence="17" type="primary">cysS_8</name>
    <name evidence="17" type="ORF">GALL_242150</name>
</gene>
<dbReference type="NCBIfam" id="TIGR00435">
    <property type="entry name" value="cysS"/>
    <property type="match status" value="1"/>
</dbReference>
<dbReference type="GO" id="GO:0046872">
    <property type="term" value="F:metal ion binding"/>
    <property type="evidence" value="ECO:0007669"/>
    <property type="project" value="UniProtKB-KW"/>
</dbReference>
<dbReference type="InterPro" id="IPR014729">
    <property type="entry name" value="Rossmann-like_a/b/a_fold"/>
</dbReference>
<dbReference type="FunFam" id="3.40.50.620:FF:000068">
    <property type="entry name" value="Cysteine--tRNA ligase"/>
    <property type="match status" value="1"/>
</dbReference>
<dbReference type="EC" id="6.1.1.16" evidence="4"/>
<accession>A0A1J5RCL6</accession>
<keyword evidence="9" id="KW-0547">Nucleotide-binding</keyword>
<dbReference type="PRINTS" id="PR00983">
    <property type="entry name" value="TRNASYNTHCYS"/>
</dbReference>
<evidence type="ECO:0000256" key="12">
    <source>
        <dbReference type="ARBA" id="ARBA00022917"/>
    </source>
</evidence>
<evidence type="ECO:0000259" key="16">
    <source>
        <dbReference type="SMART" id="SM00840"/>
    </source>
</evidence>
<dbReference type="Pfam" id="PF01406">
    <property type="entry name" value="tRNA-synt_1e"/>
    <property type="match status" value="1"/>
</dbReference>
<dbReference type="AlphaFoldDB" id="A0A1J5RCL6"/>
<evidence type="ECO:0000256" key="7">
    <source>
        <dbReference type="ARBA" id="ARBA00022598"/>
    </source>
</evidence>
<dbReference type="HAMAP" id="MF_00041">
    <property type="entry name" value="Cys_tRNA_synth"/>
    <property type="match status" value="1"/>
</dbReference>
<comment type="cofactor">
    <cofactor evidence="1">
        <name>Zn(2+)</name>
        <dbReference type="ChEBI" id="CHEBI:29105"/>
    </cofactor>
</comment>
<dbReference type="Gene3D" id="1.20.120.1910">
    <property type="entry name" value="Cysteine-tRNA ligase, C-terminal anti-codon recognition domain"/>
    <property type="match status" value="1"/>
</dbReference>
<evidence type="ECO:0000256" key="11">
    <source>
        <dbReference type="ARBA" id="ARBA00022840"/>
    </source>
</evidence>
<sequence length="459" mass="50851">MPLVLYNTLTRRKDVFQPLDPAHIGMYVCGPTVYDRAHIGNARPIVIFDVLFRLLRRLYPAVTYVRNITDVDDKINARAQANGEPISALTERTTRLFHEDIGALNALPPTVEPRATAHIGQMIAMIQALMARGHAYEAEGHVLFSVPSMPDYGRLSNRSRDEMIAGARVEIAPYKRDAADFVLWKPSPGDLPGWDSPWGRGRPGWHIECSAMSREYLGPTFDIHGGGQDLVFPHHENEMAQSCCANGAPFARTWLHNGWLMVEGEKMSKSLGNFFTVRDLLDQAPGEAIRLALMSAHYHQPFDWTADGLKQARQTLDRLYLALRAVADIAAADADTVPLEVMAALEDDLNTPLAIAHLHEIATKLNKAETDAEKAKWKGALLASGRILGLLQQDVESWFRWVPAAGATLSDQAVQAMVEARLAARKAKNFAEADRLRQELTENGVLLEDGPGGTTWRRA</sequence>
<evidence type="ECO:0000256" key="3">
    <source>
        <dbReference type="ARBA" id="ARBA00005594"/>
    </source>
</evidence>
<dbReference type="InterPro" id="IPR032678">
    <property type="entry name" value="tRNA-synt_1_cat_dom"/>
</dbReference>
<dbReference type="GO" id="GO:0005524">
    <property type="term" value="F:ATP binding"/>
    <property type="evidence" value="ECO:0007669"/>
    <property type="project" value="UniProtKB-KW"/>
</dbReference>
<comment type="subcellular location">
    <subcellularLocation>
        <location evidence="2">Cytoplasm</location>
    </subcellularLocation>
</comment>
<evidence type="ECO:0000256" key="13">
    <source>
        <dbReference type="ARBA" id="ARBA00023146"/>
    </source>
</evidence>
<evidence type="ECO:0000256" key="15">
    <source>
        <dbReference type="ARBA" id="ARBA00047398"/>
    </source>
</evidence>
<keyword evidence="12" id="KW-0648">Protein biosynthesis</keyword>
<evidence type="ECO:0000256" key="14">
    <source>
        <dbReference type="ARBA" id="ARBA00031499"/>
    </source>
</evidence>
<reference evidence="17" key="1">
    <citation type="submission" date="2016-10" db="EMBL/GenBank/DDBJ databases">
        <title>Sequence of Gallionella enrichment culture.</title>
        <authorList>
            <person name="Poehlein A."/>
            <person name="Muehling M."/>
            <person name="Daniel R."/>
        </authorList>
    </citation>
    <scope>NUCLEOTIDE SEQUENCE</scope>
</reference>
<organism evidence="17">
    <name type="scientific">mine drainage metagenome</name>
    <dbReference type="NCBI Taxonomy" id="410659"/>
    <lineage>
        <taxon>unclassified sequences</taxon>
        <taxon>metagenomes</taxon>
        <taxon>ecological metagenomes</taxon>
    </lineage>
</organism>
<dbReference type="InterPro" id="IPR056411">
    <property type="entry name" value="CysS_C"/>
</dbReference>
<dbReference type="CDD" id="cd07963">
    <property type="entry name" value="Anticodon_Ia_Cys"/>
    <property type="match status" value="1"/>
</dbReference>
<comment type="similarity">
    <text evidence="3">Belongs to the class-I aminoacyl-tRNA synthetase family.</text>
</comment>
<dbReference type="InterPro" id="IPR024909">
    <property type="entry name" value="Cys-tRNA/MSH_ligase"/>
</dbReference>
<dbReference type="InterPro" id="IPR015803">
    <property type="entry name" value="Cys-tRNA-ligase"/>
</dbReference>
<dbReference type="InterPro" id="IPR015273">
    <property type="entry name" value="Cys-tRNA-synt_Ia_DALR"/>
</dbReference>
<dbReference type="InterPro" id="IPR009080">
    <property type="entry name" value="tRNAsynth_Ia_anticodon-bd"/>
</dbReference>
<comment type="caution">
    <text evidence="17">The sequence shown here is derived from an EMBL/GenBank/DDBJ whole genome shotgun (WGS) entry which is preliminary data.</text>
</comment>
<evidence type="ECO:0000256" key="5">
    <source>
        <dbReference type="ARBA" id="ARBA00014738"/>
    </source>
</evidence>
<feature type="domain" description="Cysteinyl-tRNA synthetase class Ia DALR" evidence="16">
    <location>
        <begin position="340"/>
        <end position="399"/>
    </location>
</feature>
<dbReference type="Gene3D" id="3.40.50.620">
    <property type="entry name" value="HUPs"/>
    <property type="match status" value="1"/>
</dbReference>